<comment type="caution">
    <text evidence="1">The sequence shown here is derived from an EMBL/GenBank/DDBJ whole genome shotgun (WGS) entry which is preliminary data.</text>
</comment>
<sequence>MKKNLFNPLTLVLVCVLLALATWIYTIMDVDSPDELSKENWPKTEEKVNQATIQHFKKEKDIDVVIEKVRFSGEYATP</sequence>
<dbReference type="Proteomes" id="UP001549363">
    <property type="component" value="Unassembled WGS sequence"/>
</dbReference>
<evidence type="ECO:0000313" key="1">
    <source>
        <dbReference type="EMBL" id="MET4560937.1"/>
    </source>
</evidence>
<dbReference type="RefSeq" id="WP_354471754.1">
    <property type="nucleotide sequence ID" value="NZ_JBEPSB010000008.1"/>
</dbReference>
<dbReference type="EMBL" id="JBEPSB010000008">
    <property type="protein sequence ID" value="MET4560937.1"/>
    <property type="molecule type" value="Genomic_DNA"/>
</dbReference>
<evidence type="ECO:0000313" key="2">
    <source>
        <dbReference type="Proteomes" id="UP001549363"/>
    </source>
</evidence>
<reference evidence="1 2" key="1">
    <citation type="submission" date="2024-06" db="EMBL/GenBank/DDBJ databases">
        <title>Sorghum-associated microbial communities from plants grown in Nebraska, USA.</title>
        <authorList>
            <person name="Schachtman D."/>
        </authorList>
    </citation>
    <scope>NUCLEOTIDE SEQUENCE [LARGE SCALE GENOMIC DNA]</scope>
    <source>
        <strain evidence="1 2">736</strain>
    </source>
</reference>
<gene>
    <name evidence="1" type="ORF">ABIA69_002082</name>
</gene>
<proteinExistence type="predicted"/>
<protein>
    <submittedName>
        <fullName evidence="1">Spermidine/putrescine-binding protein</fullName>
    </submittedName>
</protein>
<keyword evidence="2" id="KW-1185">Reference proteome</keyword>
<accession>A0ABV2PJ11</accession>
<name>A0ABV2PJ11_9BACI</name>
<organism evidence="1 2">
    <name type="scientific">Lysinibacillus parviboronicapiens</name>
    <dbReference type="NCBI Taxonomy" id="436516"/>
    <lineage>
        <taxon>Bacteria</taxon>
        <taxon>Bacillati</taxon>
        <taxon>Bacillota</taxon>
        <taxon>Bacilli</taxon>
        <taxon>Bacillales</taxon>
        <taxon>Bacillaceae</taxon>
        <taxon>Lysinibacillus</taxon>
    </lineage>
</organism>